<dbReference type="SUPFAM" id="SSF53448">
    <property type="entry name" value="Nucleotide-diphospho-sugar transferases"/>
    <property type="match status" value="1"/>
</dbReference>
<dbReference type="Gene3D" id="3.90.550.10">
    <property type="entry name" value="Spore Coat Polysaccharide Biosynthesis Protein SpsA, Chain A"/>
    <property type="match status" value="1"/>
</dbReference>
<dbReference type="AlphaFoldDB" id="A0AAD3HM16"/>
<keyword evidence="3" id="KW-1185">Reference proteome</keyword>
<feature type="chain" id="PRO_5041984787" evidence="1">
    <location>
        <begin position="22"/>
        <end position="429"/>
    </location>
</feature>
<comment type="caution">
    <text evidence="2">The sequence shown here is derived from an EMBL/GenBank/DDBJ whole genome shotgun (WGS) entry which is preliminary data.</text>
</comment>
<dbReference type="InterPro" id="IPR029044">
    <property type="entry name" value="Nucleotide-diphossugar_trans"/>
</dbReference>
<evidence type="ECO:0000313" key="3">
    <source>
        <dbReference type="Proteomes" id="UP001054857"/>
    </source>
</evidence>
<evidence type="ECO:0000313" key="2">
    <source>
        <dbReference type="EMBL" id="GFR45305.1"/>
    </source>
</evidence>
<dbReference type="EMBL" id="BMAR01000009">
    <property type="protein sequence ID" value="GFR45305.1"/>
    <property type="molecule type" value="Genomic_DNA"/>
</dbReference>
<keyword evidence="1" id="KW-0732">Signal</keyword>
<gene>
    <name evidence="2" type="ORF">Agub_g6663</name>
</gene>
<accession>A0AAD3HM16</accession>
<reference evidence="2 3" key="1">
    <citation type="journal article" date="2021" name="Sci. Rep.">
        <title>Genome sequencing of the multicellular alga Astrephomene provides insights into convergent evolution of germ-soma differentiation.</title>
        <authorList>
            <person name="Yamashita S."/>
            <person name="Yamamoto K."/>
            <person name="Matsuzaki R."/>
            <person name="Suzuki S."/>
            <person name="Yamaguchi H."/>
            <person name="Hirooka S."/>
            <person name="Minakuchi Y."/>
            <person name="Miyagishima S."/>
            <person name="Kawachi M."/>
            <person name="Toyoda A."/>
            <person name="Nozaki H."/>
        </authorList>
    </citation>
    <scope>NUCLEOTIDE SEQUENCE [LARGE SCALE GENOMIC DNA]</scope>
    <source>
        <strain evidence="2 3">NIES-4017</strain>
    </source>
</reference>
<name>A0AAD3HM16_9CHLO</name>
<feature type="signal peptide" evidence="1">
    <location>
        <begin position="1"/>
        <end position="21"/>
    </location>
</feature>
<evidence type="ECO:0000256" key="1">
    <source>
        <dbReference type="SAM" id="SignalP"/>
    </source>
</evidence>
<organism evidence="2 3">
    <name type="scientific">Astrephomene gubernaculifera</name>
    <dbReference type="NCBI Taxonomy" id="47775"/>
    <lineage>
        <taxon>Eukaryota</taxon>
        <taxon>Viridiplantae</taxon>
        <taxon>Chlorophyta</taxon>
        <taxon>core chlorophytes</taxon>
        <taxon>Chlorophyceae</taxon>
        <taxon>CS clade</taxon>
        <taxon>Chlamydomonadales</taxon>
        <taxon>Astrephomenaceae</taxon>
        <taxon>Astrephomene</taxon>
    </lineage>
</organism>
<proteinExistence type="predicted"/>
<sequence length="429" mass="48444">MTSRAVVVLLSTLLTLQSVFSLTTARRANEFKARSDLAFRARRLSEALSARPDPAIAAAYMDRILQDSAAARASLCANFTKRSRTAIIFVFYERADVVRASLPALLKSEGLSDFDLFLSQDGGSDYQLDVPVPININHCYIRHAANLCTGIHHHFVKSFAFDTMGYDRLIVVEEDNIVHPQAIQMLNSMLELAAAAPEIGLVSITELDVSMMVDTEKHNPAVLRVGLRTGHLWVFGMDKTRYKAIAGHLRDYYDVIKGHDYSMKHEPPLRDAITALREAKGMQSVDNVLSQDVFFINSLQKEGFSKRLLTLMRLLEPVGYVGLHFRQSSDKFYATYGRGMYDGNITSKPYEITADAASVEELQHYCRQRLIWFYRHYVGRDSPAAYRVISNALVKGELNGHEVLRRILTSDEHMRRAKVAMTTLGKRFK</sequence>
<dbReference type="Proteomes" id="UP001054857">
    <property type="component" value="Unassembled WGS sequence"/>
</dbReference>
<protein>
    <submittedName>
        <fullName evidence="2">Uncharacterized protein</fullName>
    </submittedName>
</protein>